<dbReference type="Proteomes" id="UP001501391">
    <property type="component" value="Unassembled WGS sequence"/>
</dbReference>
<evidence type="ECO:0000313" key="1">
    <source>
        <dbReference type="EMBL" id="GAA2201204.1"/>
    </source>
</evidence>
<gene>
    <name evidence="1" type="ORF">GCM10009787_55160</name>
</gene>
<protein>
    <submittedName>
        <fullName evidence="1">Uncharacterized protein</fullName>
    </submittedName>
</protein>
<name>A0ABP5NP15_9ACTN</name>
<evidence type="ECO:0000313" key="2">
    <source>
        <dbReference type="Proteomes" id="UP001501391"/>
    </source>
</evidence>
<sequence length="98" mass="9943">MIVRAGVDALAKVGEEVADPVGDGVVPFDLAGPAAFSAILGELLFTVELGPQARCVLTGGEELRTTEVEVALAAALDIRTCARCEPAASPPSSTPPAR</sequence>
<comment type="caution">
    <text evidence="1">The sequence shown here is derived from an EMBL/GenBank/DDBJ whole genome shotgun (WGS) entry which is preliminary data.</text>
</comment>
<proteinExistence type="predicted"/>
<reference evidence="2" key="1">
    <citation type="journal article" date="2019" name="Int. J. Syst. Evol. Microbiol.">
        <title>The Global Catalogue of Microorganisms (GCM) 10K type strain sequencing project: providing services to taxonomists for standard genome sequencing and annotation.</title>
        <authorList>
            <consortium name="The Broad Institute Genomics Platform"/>
            <consortium name="The Broad Institute Genome Sequencing Center for Infectious Disease"/>
            <person name="Wu L."/>
            <person name="Ma J."/>
        </authorList>
    </citation>
    <scope>NUCLEOTIDE SEQUENCE [LARGE SCALE GENOMIC DNA]</scope>
    <source>
        <strain evidence="2">JCM 14924</strain>
    </source>
</reference>
<dbReference type="EMBL" id="BAAAOQ010000019">
    <property type="protein sequence ID" value="GAA2201204.1"/>
    <property type="molecule type" value="Genomic_DNA"/>
</dbReference>
<organism evidence="1 2">
    <name type="scientific">Streptomyces bangladeshensis</name>
    <dbReference type="NCBI Taxonomy" id="295352"/>
    <lineage>
        <taxon>Bacteria</taxon>
        <taxon>Bacillati</taxon>
        <taxon>Actinomycetota</taxon>
        <taxon>Actinomycetes</taxon>
        <taxon>Kitasatosporales</taxon>
        <taxon>Streptomycetaceae</taxon>
        <taxon>Streptomyces</taxon>
    </lineage>
</organism>
<accession>A0ABP5NP15</accession>
<keyword evidence="2" id="KW-1185">Reference proteome</keyword>